<keyword evidence="6" id="KW-0812">Transmembrane</keyword>
<organism evidence="8 9">
    <name type="scientific">Coregonus suidteri</name>
    <dbReference type="NCBI Taxonomy" id="861788"/>
    <lineage>
        <taxon>Eukaryota</taxon>
        <taxon>Metazoa</taxon>
        <taxon>Chordata</taxon>
        <taxon>Craniata</taxon>
        <taxon>Vertebrata</taxon>
        <taxon>Euteleostomi</taxon>
        <taxon>Actinopterygii</taxon>
        <taxon>Neopterygii</taxon>
        <taxon>Teleostei</taxon>
        <taxon>Protacanthopterygii</taxon>
        <taxon>Salmoniformes</taxon>
        <taxon>Salmonidae</taxon>
        <taxon>Coregoninae</taxon>
        <taxon>Coregonus</taxon>
    </lineage>
</organism>
<comment type="subcellular location">
    <subcellularLocation>
        <location evidence="1">Membrane</location>
    </subcellularLocation>
</comment>
<evidence type="ECO:0000256" key="7">
    <source>
        <dbReference type="SAM" id="SignalP"/>
    </source>
</evidence>
<evidence type="ECO:0000256" key="1">
    <source>
        <dbReference type="ARBA" id="ARBA00004370"/>
    </source>
</evidence>
<keyword evidence="4" id="KW-0325">Glycoprotein</keyword>
<dbReference type="AlphaFoldDB" id="A0AAN8R0B6"/>
<dbReference type="EMBL" id="JAGTTL010000004">
    <property type="protein sequence ID" value="KAK6323375.1"/>
    <property type="molecule type" value="Genomic_DNA"/>
</dbReference>
<dbReference type="InterPro" id="IPR015631">
    <property type="entry name" value="CD2/SLAM_rcpt"/>
</dbReference>
<dbReference type="Proteomes" id="UP001356427">
    <property type="component" value="Unassembled WGS sequence"/>
</dbReference>
<evidence type="ECO:0000256" key="4">
    <source>
        <dbReference type="ARBA" id="ARBA00023180"/>
    </source>
</evidence>
<feature type="region of interest" description="Disordered" evidence="5">
    <location>
        <begin position="251"/>
        <end position="282"/>
    </location>
</feature>
<feature type="region of interest" description="Disordered" evidence="5">
    <location>
        <begin position="294"/>
        <end position="383"/>
    </location>
</feature>
<dbReference type="GO" id="GO:0016020">
    <property type="term" value="C:membrane"/>
    <property type="evidence" value="ECO:0007669"/>
    <property type="project" value="UniProtKB-SubCell"/>
</dbReference>
<evidence type="ECO:0000256" key="2">
    <source>
        <dbReference type="ARBA" id="ARBA00022729"/>
    </source>
</evidence>
<protein>
    <submittedName>
        <fullName evidence="8">Uncharacterized protein</fullName>
    </submittedName>
</protein>
<feature type="signal peptide" evidence="7">
    <location>
        <begin position="1"/>
        <end position="25"/>
    </location>
</feature>
<evidence type="ECO:0000256" key="3">
    <source>
        <dbReference type="ARBA" id="ARBA00023136"/>
    </source>
</evidence>
<name>A0AAN8R0B6_9TELE</name>
<accession>A0AAN8R0B6</accession>
<evidence type="ECO:0000313" key="9">
    <source>
        <dbReference type="Proteomes" id="UP001356427"/>
    </source>
</evidence>
<feature type="transmembrane region" description="Helical" evidence="6">
    <location>
        <begin position="219"/>
        <end position="243"/>
    </location>
</feature>
<proteinExistence type="predicted"/>
<keyword evidence="6" id="KW-1133">Transmembrane helix</keyword>
<dbReference type="SUPFAM" id="SSF48726">
    <property type="entry name" value="Immunoglobulin"/>
    <property type="match status" value="1"/>
</dbReference>
<evidence type="ECO:0000256" key="6">
    <source>
        <dbReference type="SAM" id="Phobius"/>
    </source>
</evidence>
<feature type="compositionally biased region" description="Basic and acidic residues" evidence="5">
    <location>
        <begin position="366"/>
        <end position="383"/>
    </location>
</feature>
<evidence type="ECO:0000256" key="5">
    <source>
        <dbReference type="SAM" id="MobiDB-lite"/>
    </source>
</evidence>
<comment type="caution">
    <text evidence="8">The sequence shown here is derived from an EMBL/GenBank/DDBJ whole genome shotgun (WGS) entry which is preliminary data.</text>
</comment>
<feature type="compositionally biased region" description="Basic and acidic residues" evidence="5">
    <location>
        <begin position="324"/>
        <end position="340"/>
    </location>
</feature>
<evidence type="ECO:0000313" key="8">
    <source>
        <dbReference type="EMBL" id="KAK6323375.1"/>
    </source>
</evidence>
<dbReference type="PANTHER" id="PTHR12080">
    <property type="entry name" value="SIGNALING LYMPHOCYTIC ACTIVATION MOLECULE"/>
    <property type="match status" value="1"/>
</dbReference>
<keyword evidence="3 6" id="KW-0472">Membrane</keyword>
<feature type="compositionally biased region" description="Polar residues" evidence="5">
    <location>
        <begin position="310"/>
        <end position="320"/>
    </location>
</feature>
<reference evidence="8 9" key="1">
    <citation type="submission" date="2021-04" db="EMBL/GenBank/DDBJ databases">
        <authorList>
            <person name="De Guttry C."/>
            <person name="Zahm M."/>
            <person name="Klopp C."/>
            <person name="Cabau C."/>
            <person name="Louis A."/>
            <person name="Berthelot C."/>
            <person name="Parey E."/>
            <person name="Roest Crollius H."/>
            <person name="Montfort J."/>
            <person name="Robinson-Rechavi M."/>
            <person name="Bucao C."/>
            <person name="Bouchez O."/>
            <person name="Gislard M."/>
            <person name="Lluch J."/>
            <person name="Milhes M."/>
            <person name="Lampietro C."/>
            <person name="Lopez Roques C."/>
            <person name="Donnadieu C."/>
            <person name="Braasch I."/>
            <person name="Desvignes T."/>
            <person name="Postlethwait J."/>
            <person name="Bobe J."/>
            <person name="Wedekind C."/>
            <person name="Guiguen Y."/>
        </authorList>
    </citation>
    <scope>NUCLEOTIDE SEQUENCE [LARGE SCALE GENOMIC DNA]</scope>
    <source>
        <strain evidence="8">Cs_M1</strain>
        <tissue evidence="8">Blood</tissue>
    </source>
</reference>
<keyword evidence="2 7" id="KW-0732">Signal</keyword>
<feature type="chain" id="PRO_5042992736" evidence="7">
    <location>
        <begin position="26"/>
        <end position="383"/>
    </location>
</feature>
<dbReference type="InterPro" id="IPR036179">
    <property type="entry name" value="Ig-like_dom_sf"/>
</dbReference>
<sequence>MPDFFTYTSTMNILWFLLILTGTWAEVPPIDKYGLKGGLVCLAVEESPVELKKLKWRFESDVIVDDKEISPNYKEKVDYNPVNHSLCIKNLKETDSGTYIETVGKWNLSPIIKYKVTIQEAVSMPVMKVVSLSSNSSTGQCKIAVNCSVKDVWVLSVCYGVQCTLSQQSLSLTGVNITISNDNNNIQCTGKNHVSAETNSERLKDICIEKDGKASKSQVVIIMGIIAGSIAGGLLFVIVFVGIQRIISTRRRSHEDQQPLQVNTVRAPQGEMPGPQNTGRSEVTTIYVTIGKPGAAGVELPSPEEKPDSQSESLYSTVQQPAAEECHLVDKVGAPKEVRPEPQSPSEAKPTSIYSTVQKPAAAQRRPVDKEGNNLNKPDRTAQ</sequence>
<gene>
    <name evidence="8" type="ORF">J4Q44_G00057140</name>
</gene>
<dbReference type="PANTHER" id="PTHR12080:SF80">
    <property type="entry name" value="IMMUNOGLOBULIN V-SET DOMAIN-CONTAINING PROTEIN"/>
    <property type="match status" value="1"/>
</dbReference>
<dbReference type="InterPro" id="IPR013783">
    <property type="entry name" value="Ig-like_fold"/>
</dbReference>
<dbReference type="Gene3D" id="2.60.40.10">
    <property type="entry name" value="Immunoglobulins"/>
    <property type="match status" value="1"/>
</dbReference>
<keyword evidence="9" id="KW-1185">Reference proteome</keyword>